<proteinExistence type="predicted"/>
<sequence length="311" mass="33670">MSVSRHSDVPVYRQIVSQVTLMIEMGLLRDGERLPGSRLLADNLGINRNTVAHAYGELRALGLIEPRGRNGMVVVGGGQARSTSAARNRAREILSAAARECLDLGLSAGEIRDLIAGLAAWEAERTIAVSFVECNEERARYFASELGTRLGASVKPLVLGAFDAEAERPDLVLTTFFHLAEVRTLMRRPETEVVAIVAAPHLQTLVQIAQVPKGRTVGLLYSTEDQAVSIRDSLTQAGVTNIEVLTGTTDEDLRDVDLVVVPSEMPDLAARLAGRVRVIEFGNVLDAASVRMAGEVMRDLQLAKTHARDRG</sequence>
<dbReference type="SUPFAM" id="SSF46785">
    <property type="entry name" value="Winged helix' DNA-binding domain"/>
    <property type="match status" value="1"/>
</dbReference>
<keyword evidence="2 5" id="KW-0238">DNA-binding</keyword>
<dbReference type="PRINTS" id="PR00035">
    <property type="entry name" value="HTHGNTR"/>
</dbReference>
<name>A0AAE3YS92_9ACTN</name>
<reference evidence="5" key="1">
    <citation type="submission" date="2023-07" db="EMBL/GenBank/DDBJ databases">
        <title>Sequencing the genomes of 1000 actinobacteria strains.</title>
        <authorList>
            <person name="Klenk H.-P."/>
        </authorList>
    </citation>
    <scope>NUCLEOTIDE SEQUENCE</scope>
    <source>
        <strain evidence="5">DSM 44707</strain>
    </source>
</reference>
<dbReference type="GO" id="GO:0003700">
    <property type="term" value="F:DNA-binding transcription factor activity"/>
    <property type="evidence" value="ECO:0007669"/>
    <property type="project" value="InterPro"/>
</dbReference>
<evidence type="ECO:0000259" key="4">
    <source>
        <dbReference type="PROSITE" id="PS50949"/>
    </source>
</evidence>
<dbReference type="PANTHER" id="PTHR38445">
    <property type="entry name" value="HTH-TYPE TRANSCRIPTIONAL REPRESSOR YTRA"/>
    <property type="match status" value="1"/>
</dbReference>
<dbReference type="RefSeq" id="WP_310369073.1">
    <property type="nucleotide sequence ID" value="NZ_JAVDYB010000001.1"/>
</dbReference>
<dbReference type="Pfam" id="PF00392">
    <property type="entry name" value="GntR"/>
    <property type="match status" value="1"/>
</dbReference>
<evidence type="ECO:0000313" key="5">
    <source>
        <dbReference type="EMBL" id="MDR7276861.1"/>
    </source>
</evidence>
<dbReference type="InterPro" id="IPR000524">
    <property type="entry name" value="Tscrpt_reg_HTH_GntR"/>
</dbReference>
<organism evidence="5 6">
    <name type="scientific">Catenuloplanes atrovinosus</name>
    <dbReference type="NCBI Taxonomy" id="137266"/>
    <lineage>
        <taxon>Bacteria</taxon>
        <taxon>Bacillati</taxon>
        <taxon>Actinomycetota</taxon>
        <taxon>Actinomycetes</taxon>
        <taxon>Micromonosporales</taxon>
        <taxon>Micromonosporaceae</taxon>
        <taxon>Catenuloplanes</taxon>
    </lineage>
</organism>
<dbReference type="AlphaFoldDB" id="A0AAE3YS92"/>
<accession>A0AAE3YS92</accession>
<dbReference type="EMBL" id="JAVDYB010000001">
    <property type="protein sequence ID" value="MDR7276861.1"/>
    <property type="molecule type" value="Genomic_DNA"/>
</dbReference>
<dbReference type="Proteomes" id="UP001183643">
    <property type="component" value="Unassembled WGS sequence"/>
</dbReference>
<evidence type="ECO:0000256" key="2">
    <source>
        <dbReference type="ARBA" id="ARBA00023125"/>
    </source>
</evidence>
<keyword evidence="1" id="KW-0805">Transcription regulation</keyword>
<protein>
    <submittedName>
        <fullName evidence="5">DNA-binding transcriptional regulator YhcF (GntR family)</fullName>
    </submittedName>
</protein>
<dbReference type="InterPro" id="IPR036390">
    <property type="entry name" value="WH_DNA-bd_sf"/>
</dbReference>
<dbReference type="GO" id="GO:0003677">
    <property type="term" value="F:DNA binding"/>
    <property type="evidence" value="ECO:0007669"/>
    <property type="project" value="UniProtKB-KW"/>
</dbReference>
<evidence type="ECO:0000313" key="6">
    <source>
        <dbReference type="Proteomes" id="UP001183643"/>
    </source>
</evidence>
<dbReference type="Gene3D" id="1.10.10.10">
    <property type="entry name" value="Winged helix-like DNA-binding domain superfamily/Winged helix DNA-binding domain"/>
    <property type="match status" value="1"/>
</dbReference>
<dbReference type="InterPro" id="IPR036388">
    <property type="entry name" value="WH-like_DNA-bd_sf"/>
</dbReference>
<comment type="caution">
    <text evidence="5">The sequence shown here is derived from an EMBL/GenBank/DDBJ whole genome shotgun (WGS) entry which is preliminary data.</text>
</comment>
<keyword evidence="3" id="KW-0804">Transcription</keyword>
<dbReference type="SMART" id="SM00345">
    <property type="entry name" value="HTH_GNTR"/>
    <property type="match status" value="1"/>
</dbReference>
<evidence type="ECO:0000256" key="3">
    <source>
        <dbReference type="ARBA" id="ARBA00023163"/>
    </source>
</evidence>
<gene>
    <name evidence="5" type="ORF">J2S41_003639</name>
</gene>
<evidence type="ECO:0000256" key="1">
    <source>
        <dbReference type="ARBA" id="ARBA00023015"/>
    </source>
</evidence>
<dbReference type="PANTHER" id="PTHR38445:SF9">
    <property type="entry name" value="HTH-TYPE TRANSCRIPTIONAL REPRESSOR YTRA"/>
    <property type="match status" value="1"/>
</dbReference>
<keyword evidence="6" id="KW-1185">Reference proteome</keyword>
<dbReference type="PROSITE" id="PS50949">
    <property type="entry name" value="HTH_GNTR"/>
    <property type="match status" value="1"/>
</dbReference>
<dbReference type="CDD" id="cd07377">
    <property type="entry name" value="WHTH_GntR"/>
    <property type="match status" value="1"/>
</dbReference>
<feature type="domain" description="HTH gntR-type" evidence="4">
    <location>
        <begin position="9"/>
        <end position="77"/>
    </location>
</feature>